<dbReference type="AlphaFoldDB" id="A0AAV5QV38"/>
<comment type="function">
    <text evidence="7">Regulatory subunit of the poly(A)-nuclease (PAN) deadenylation complex, one of two cytoplasmic mRNA deadenylases involved in mRNA turnover. PAN specifically shortens poly(A) tails of RNA and the activity is stimulated by poly(A)-binding protein PAB1. PAN deadenylation is followed by rapid degradation of the shortened mRNA tails by the CCR4-NOT complex. Deadenylated mRNAs are then degraded by two alternative mechanisms, namely exosome-mediated 3'-5' exonucleolytic degradation, or deadenlyation-dependent mRNA decaping and subsequent 5'-3' exonucleolytic degradation by XRN1. May also be involved in post-transcriptional maturation of mRNA poly(A) tails. PAN3 acts as a positive regulator for PAN activity, recruiting the catalytic subunit PAN2 to mRNA via its interaction with RNA and with PAB1.</text>
</comment>
<evidence type="ECO:0000313" key="12">
    <source>
        <dbReference type="Proteomes" id="UP001360560"/>
    </source>
</evidence>
<evidence type="ECO:0000256" key="6">
    <source>
        <dbReference type="ARBA" id="ARBA00023054"/>
    </source>
</evidence>
<dbReference type="FunFam" id="1.10.287.3700:FF:000001">
    <property type="entry name" value="PAN2-PAN3 deadenylation complex subunit PAN3"/>
    <property type="match status" value="1"/>
</dbReference>
<keyword evidence="8" id="KW-0862">Zinc</keyword>
<feature type="zinc finger region" description="C3H1-type" evidence="8">
    <location>
        <begin position="13"/>
        <end position="42"/>
    </location>
</feature>
<dbReference type="Gene3D" id="1.20.5.5160">
    <property type="match status" value="1"/>
</dbReference>
<feature type="region of interest" description="Disordered" evidence="9">
    <location>
        <begin position="188"/>
        <end position="301"/>
    </location>
</feature>
<evidence type="ECO:0000259" key="10">
    <source>
        <dbReference type="PROSITE" id="PS50103"/>
    </source>
</evidence>
<dbReference type="Gene3D" id="6.10.250.3160">
    <property type="match status" value="1"/>
</dbReference>
<feature type="region of interest" description="Knob domain" evidence="7">
    <location>
        <begin position="668"/>
        <end position="760"/>
    </location>
</feature>
<reference evidence="11 12" key="1">
    <citation type="journal article" date="2023" name="Elife">
        <title>Identification of key yeast species and microbe-microbe interactions impacting larval growth of Drosophila in the wild.</title>
        <authorList>
            <person name="Mure A."/>
            <person name="Sugiura Y."/>
            <person name="Maeda R."/>
            <person name="Honda K."/>
            <person name="Sakurai N."/>
            <person name="Takahashi Y."/>
            <person name="Watada M."/>
            <person name="Katoh T."/>
            <person name="Gotoh A."/>
            <person name="Gotoh Y."/>
            <person name="Taniguchi I."/>
            <person name="Nakamura K."/>
            <person name="Hayashi T."/>
            <person name="Katayama T."/>
            <person name="Uemura T."/>
            <person name="Hattori Y."/>
        </authorList>
    </citation>
    <scope>NUCLEOTIDE SEQUENCE [LARGE SCALE GENOMIC DNA]</scope>
    <source>
        <strain evidence="11 12">SC-9</strain>
    </source>
</reference>
<evidence type="ECO:0000313" key="11">
    <source>
        <dbReference type="EMBL" id="GMM38674.1"/>
    </source>
</evidence>
<dbReference type="GO" id="GO:0031251">
    <property type="term" value="C:PAN complex"/>
    <property type="evidence" value="ECO:0007669"/>
    <property type="project" value="UniProtKB-UniRule"/>
</dbReference>
<protein>
    <recommendedName>
        <fullName evidence="7">PAN2-PAN3 deadenylation complex subunit PAN3</fullName>
    </recommendedName>
    <alternativeName>
        <fullName evidence="7">PAB1P-dependent poly(A)-specific ribonuclease</fullName>
    </alternativeName>
    <alternativeName>
        <fullName evidence="7">Poly(A)-nuclease deadenylation complex subunit 3</fullName>
        <shortName evidence="7">PAN deadenylation complex subunit 3</shortName>
    </alternativeName>
</protein>
<dbReference type="GO" id="GO:0006397">
    <property type="term" value="P:mRNA processing"/>
    <property type="evidence" value="ECO:0007669"/>
    <property type="project" value="UniProtKB-KW"/>
</dbReference>
<gene>
    <name evidence="7" type="primary">PAN3</name>
    <name evidence="11" type="ORF">DASC09_060130</name>
</gene>
<organism evidence="11 12">
    <name type="scientific">Saccharomycopsis crataegensis</name>
    <dbReference type="NCBI Taxonomy" id="43959"/>
    <lineage>
        <taxon>Eukaryota</taxon>
        <taxon>Fungi</taxon>
        <taxon>Dikarya</taxon>
        <taxon>Ascomycota</taxon>
        <taxon>Saccharomycotina</taxon>
        <taxon>Saccharomycetes</taxon>
        <taxon>Saccharomycopsidaceae</taxon>
        <taxon>Saccharomycopsis</taxon>
    </lineage>
</organism>
<proteinExistence type="inferred from homology"/>
<comment type="subunit">
    <text evidence="7">Homodimer. Forms a heterotrimer with a catalytic subunit PAN2 to form the poly(A)-nuclease (PAN) deadenylation complex. Interacts (via PAM-2 motif) with poly(A)-binding protein PAB1 (via PABC domain), conferring substrate specificity of the enzyme complex.</text>
</comment>
<sequence length="760" mass="84884">MSPAIKSSSDMDWAKNVPCKNITIFGFCKFENKGCAFNHGRVTSDNSQEKDNTEPKPTQGTISSVSSAEDSNSGSSTSNNGSANSSNGNGVKFNPDSMSFKPATQSKFQKLSANLSDIPSFIPSTNLASASVESFHESPSYEPEGGVLGTPEKNFTKLGTMASSYNFDNPGFQPTGSPVMHKSYLKSSNAAIPSQSPSSQEQQQQAQQLQLQQQQPPNHQKQQAGSLQMPSATPHSLSSPIPQMNHPSLPISQPMTPVDQMMIPPLPQDLQASVNQPQAPSSHTGPSSQIINPYSSMPSQPPEMYFTPPSVSYPLQYHLYAPTSHGYHRGNYLSPNERDSHSLFIPNDLRETLLKKNEATLQTIQHSNLPEYISVFHTLVPLDKTLKKSIKSYGVPNSLYKVFSNKDGNPYVLRRLEGFQLTNEKSLSIINHWKQVSEDCGNIVKIKEAFTSLAFGDNSLYFVHDFYPLVKTLREAHQGKVKSVPETLLWDYIAQITNALVSIHSKNLAARLLNWDKFIVTGANRIKFSGCGISDIINYDQDSYKMTQLDCANRIEYYTYLQKDDLRQFGELIVELIRQNNGLTTSSLEPSVIDSLSYYSDELKSAIKYLLGFEHDTPTISEFSSRIVSHILNTMNQLSEATDTFESTLANEIENDRLVRLLTKINFVIDRPEFEGDLSWSETGERYPIKLFYDYVFHQTDQEDKPVMDLVHVLSCLNKLDVGVDERVLLVSRDEGSCIIASYKELKNCIDSSFRALSKR</sequence>
<dbReference type="GO" id="GO:0005524">
    <property type="term" value="F:ATP binding"/>
    <property type="evidence" value="ECO:0007669"/>
    <property type="project" value="UniProtKB-UniRule"/>
</dbReference>
<feature type="compositionally biased region" description="Low complexity" evidence="9">
    <location>
        <begin position="63"/>
        <end position="90"/>
    </location>
</feature>
<feature type="compositionally biased region" description="Polar residues" evidence="9">
    <location>
        <begin position="270"/>
        <end position="298"/>
    </location>
</feature>
<evidence type="ECO:0000256" key="5">
    <source>
        <dbReference type="ARBA" id="ARBA00022840"/>
    </source>
</evidence>
<dbReference type="GO" id="GO:0000289">
    <property type="term" value="P:nuclear-transcribed mRNA poly(A) tail shortening"/>
    <property type="evidence" value="ECO:0007669"/>
    <property type="project" value="UniProtKB-UniRule"/>
</dbReference>
<comment type="domain">
    <text evidence="7">The N-terminal zinc finger binds to poly(A) RNA.</text>
</comment>
<dbReference type="Pfam" id="PF18101">
    <property type="entry name" value="Pan3_CK"/>
    <property type="match status" value="1"/>
</dbReference>
<evidence type="ECO:0000256" key="1">
    <source>
        <dbReference type="ARBA" id="ARBA00004496"/>
    </source>
</evidence>
<dbReference type="GO" id="GO:0008270">
    <property type="term" value="F:zinc ion binding"/>
    <property type="evidence" value="ECO:0007669"/>
    <property type="project" value="UniProtKB-KW"/>
</dbReference>
<keyword evidence="8" id="KW-0863">Zinc-finger</keyword>
<comment type="domain">
    <text evidence="7">Contains a pseudokinase domain. The protein kinase domain is predicted to be catalytically inactive because some of the residues important for catalytic activity are substituted and it lacks the equivalent of the binding site for a peptide substrate. However, it has retained an ATP-binding site and ATP-binding is required for mRNA degradation, stimulating the activity of the PAN2 nuclease in vitro. The nucleotide-binding site is juxtaposed to the RNase active site of PAN2 in the complex and may actually bind nucleosides of a poly(A) RNA rather than ATP, feeding the poly(A)-tail to the active site of the deadenylase and thus increasing the efficiency with which this distributive enzyme degrades oligo(A) RNAs.</text>
</comment>
<feature type="binding site" evidence="7">
    <location>
        <position position="414"/>
    </location>
    <ligand>
        <name>ATP</name>
        <dbReference type="ChEBI" id="CHEBI:30616"/>
    </ligand>
</feature>
<evidence type="ECO:0000256" key="9">
    <source>
        <dbReference type="SAM" id="MobiDB-lite"/>
    </source>
</evidence>
<feature type="coiled-coil region" evidence="7">
    <location>
        <begin position="629"/>
        <end position="667"/>
    </location>
</feature>
<evidence type="ECO:0000256" key="7">
    <source>
        <dbReference type="HAMAP-Rule" id="MF_03181"/>
    </source>
</evidence>
<dbReference type="Pfam" id="PF25586">
    <property type="entry name" value="zf-CCCH_PAN3"/>
    <property type="match status" value="1"/>
</dbReference>
<dbReference type="GO" id="GO:0000932">
    <property type="term" value="C:P-body"/>
    <property type="evidence" value="ECO:0007669"/>
    <property type="project" value="TreeGrafter"/>
</dbReference>
<evidence type="ECO:0000256" key="3">
    <source>
        <dbReference type="ARBA" id="ARBA00022664"/>
    </source>
</evidence>
<dbReference type="Gene3D" id="1.10.287.3700">
    <property type="match status" value="1"/>
</dbReference>
<feature type="binding site" evidence="7">
    <location>
        <begin position="465"/>
        <end position="472"/>
    </location>
    <ligand>
        <name>ATP</name>
        <dbReference type="ChEBI" id="CHEBI:30616"/>
    </ligand>
</feature>
<comment type="similarity">
    <text evidence="7">Belongs to the protein kinase superfamily. PAN3 family.</text>
</comment>
<dbReference type="InterPro" id="IPR041332">
    <property type="entry name" value="Pan3_CK"/>
</dbReference>
<dbReference type="PANTHER" id="PTHR12272">
    <property type="entry name" value="DEADENYLATION COMPLEX SUBUNIT PAN3"/>
    <property type="match status" value="1"/>
</dbReference>
<dbReference type="SUPFAM" id="SSF56112">
    <property type="entry name" value="Protein kinase-like (PK-like)"/>
    <property type="match status" value="1"/>
</dbReference>
<dbReference type="PROSITE" id="PS50103">
    <property type="entry name" value="ZF_C3H1"/>
    <property type="match status" value="1"/>
</dbReference>
<dbReference type="GO" id="GO:0008143">
    <property type="term" value="F:poly(A) binding"/>
    <property type="evidence" value="ECO:0007669"/>
    <property type="project" value="TreeGrafter"/>
</dbReference>
<name>A0AAV5QV38_9ASCO</name>
<keyword evidence="6 7" id="KW-0175">Coiled coil</keyword>
<keyword evidence="4 7" id="KW-0547">Nucleotide-binding</keyword>
<comment type="domain">
    <text evidence="7">The pseudokinase domain, the coiled-coil (CC), and C-terminal knob domain (CK) form a structural unit (PKC) that forms an extensive high-affinity interaction surface for PAN2.</text>
</comment>
<evidence type="ECO:0000256" key="2">
    <source>
        <dbReference type="ARBA" id="ARBA00022490"/>
    </source>
</evidence>
<evidence type="ECO:0000256" key="4">
    <source>
        <dbReference type="ARBA" id="ARBA00022741"/>
    </source>
</evidence>
<dbReference type="EMBL" id="BTFZ01000020">
    <property type="protein sequence ID" value="GMM38674.1"/>
    <property type="molecule type" value="Genomic_DNA"/>
</dbReference>
<dbReference type="InterPro" id="IPR030844">
    <property type="entry name" value="PAN3"/>
</dbReference>
<keyword evidence="3 7" id="KW-0507">mRNA processing</keyword>
<dbReference type="InterPro" id="IPR011009">
    <property type="entry name" value="Kinase-like_dom_sf"/>
</dbReference>
<dbReference type="HAMAP" id="MF_03181">
    <property type="entry name" value="PAN3"/>
    <property type="match status" value="1"/>
</dbReference>
<comment type="caution">
    <text evidence="7">Lacks conserved residue(s) required for the propagation of feature annotation.</text>
</comment>
<dbReference type="PANTHER" id="PTHR12272:SF11">
    <property type="entry name" value="PAN2-PAN3 DEADENYLATION COMPLEX SUBUNIT PAN3"/>
    <property type="match status" value="1"/>
</dbReference>
<keyword evidence="5 7" id="KW-0067">ATP-binding</keyword>
<dbReference type="Gene3D" id="1.10.510.10">
    <property type="entry name" value="Transferase(Phosphotransferase) domain 1"/>
    <property type="match status" value="1"/>
</dbReference>
<feature type="region of interest" description="Disordered" evidence="9">
    <location>
        <begin position="41"/>
        <end position="99"/>
    </location>
</feature>
<comment type="subcellular location">
    <subcellularLocation>
        <location evidence="1 7">Cytoplasm</location>
    </subcellularLocation>
</comment>
<dbReference type="InterPro" id="IPR000571">
    <property type="entry name" value="Znf_CCCH"/>
</dbReference>
<accession>A0AAV5QV38</accession>
<keyword evidence="2 7" id="KW-0963">Cytoplasm</keyword>
<keyword evidence="8" id="KW-0479">Metal-binding</keyword>
<feature type="domain" description="C3H1-type" evidence="10">
    <location>
        <begin position="13"/>
        <end position="42"/>
    </location>
</feature>
<comment type="caution">
    <text evidence="11">The sequence shown here is derived from an EMBL/GenBank/DDBJ whole genome shotgun (WGS) entry which is preliminary data.</text>
</comment>
<evidence type="ECO:0000256" key="8">
    <source>
        <dbReference type="PROSITE-ProRule" id="PRU00723"/>
    </source>
</evidence>
<feature type="binding site" evidence="7">
    <location>
        <begin position="516"/>
        <end position="517"/>
    </location>
    <ligand>
        <name>ATP</name>
        <dbReference type="ChEBI" id="CHEBI:30616"/>
    </ligand>
</feature>
<keyword evidence="12" id="KW-1185">Reference proteome</keyword>
<feature type="compositionally biased region" description="Low complexity" evidence="9">
    <location>
        <begin position="188"/>
        <end position="224"/>
    </location>
</feature>
<dbReference type="Proteomes" id="UP001360560">
    <property type="component" value="Unassembled WGS sequence"/>
</dbReference>
<feature type="compositionally biased region" description="Polar residues" evidence="9">
    <location>
        <begin position="225"/>
        <end position="255"/>
    </location>
</feature>